<evidence type="ECO:0000313" key="7">
    <source>
        <dbReference type="EMBL" id="AET38690.1"/>
    </source>
</evidence>
<dbReference type="STRING" id="931890.G8JRC1"/>
<feature type="transmembrane region" description="Helical" evidence="5">
    <location>
        <begin position="145"/>
        <end position="167"/>
    </location>
</feature>
<dbReference type="GO" id="GO:0102772">
    <property type="term" value="F:sphingolipid C4-monooxygenase activity"/>
    <property type="evidence" value="ECO:0007669"/>
    <property type="project" value="EnsemblFungi"/>
</dbReference>
<dbReference type="GO" id="GO:0051999">
    <property type="term" value="P:mannosyl-inositol phosphorylceramide biosynthetic process"/>
    <property type="evidence" value="ECO:0007669"/>
    <property type="project" value="EnsemblFungi"/>
</dbReference>
<keyword evidence="3 5" id="KW-1133">Transmembrane helix</keyword>
<dbReference type="InterPro" id="IPR050307">
    <property type="entry name" value="Sterol_Desaturase_Related"/>
</dbReference>
<evidence type="ECO:0000256" key="2">
    <source>
        <dbReference type="ARBA" id="ARBA00022692"/>
    </source>
</evidence>
<keyword evidence="8" id="KW-1185">Reference proteome</keyword>
<dbReference type="RefSeq" id="XP_003645507.1">
    <property type="nucleotide sequence ID" value="XM_003645459.1"/>
</dbReference>
<dbReference type="GO" id="GO:0005506">
    <property type="term" value="F:iron ion binding"/>
    <property type="evidence" value="ECO:0007669"/>
    <property type="project" value="InterPro"/>
</dbReference>
<feature type="transmembrane region" description="Helical" evidence="5">
    <location>
        <begin position="57"/>
        <end position="75"/>
    </location>
</feature>
<dbReference type="EMBL" id="CP002499">
    <property type="protein sequence ID" value="AET38690.1"/>
    <property type="molecule type" value="Genomic_DNA"/>
</dbReference>
<name>G8JRC1_ERECY</name>
<dbReference type="Pfam" id="PF04116">
    <property type="entry name" value="FA_hydroxylase"/>
    <property type="match status" value="1"/>
</dbReference>
<proteinExistence type="predicted"/>
<sequence length="339" mass="39833">MSNSTSTAILLGYTNSFKMLNMSYMDSRVPPTVSIKSKKPLFSGITDGTLSLLAPVAAYWLFSGLFHLIDTFKLAEKYRIHPSKEVESRNKVSRLGVLVQVLIQHVIQTVTGLVMVYFDPEPVTGFENYQLWSWRQALPKWIPNYVIYLGYQYGISLLKLLIGFFIIDSWQFWLHYTMHMNKTLYKKFHAHHHRLYVPYAYGALYNNPMEGFFLDTLGSGIAAMVTRLTHVEQTILYTFATMKTVDDHCGYALPWDPFQWLFPNNAVYHDIHHQSFGIKSNFSQPFFTLWDTICNTKFPQFKEYEKKQRRVTVDRYKRFLSEREFDRQKKLKLLSKKMS</sequence>
<evidence type="ECO:0000256" key="3">
    <source>
        <dbReference type="ARBA" id="ARBA00022989"/>
    </source>
</evidence>
<reference evidence="8" key="1">
    <citation type="journal article" date="2012" name="G3 (Bethesda)">
        <title>Pichia sorbitophila, an interspecies yeast hybrid reveals early steps of genome resolution following polyploidization.</title>
        <authorList>
            <person name="Leh Louis V."/>
            <person name="Despons L."/>
            <person name="Friedrich A."/>
            <person name="Martin T."/>
            <person name="Durrens P."/>
            <person name="Casaregola S."/>
            <person name="Neuveglise C."/>
            <person name="Fairhead C."/>
            <person name="Marck C."/>
            <person name="Cruz J.A."/>
            <person name="Straub M.L."/>
            <person name="Kugler V."/>
            <person name="Sacerdot C."/>
            <person name="Uzunov Z."/>
            <person name="Thierry A."/>
            <person name="Weiss S."/>
            <person name="Bleykasten C."/>
            <person name="De Montigny J."/>
            <person name="Jacques N."/>
            <person name="Jung P."/>
            <person name="Lemaire M."/>
            <person name="Mallet S."/>
            <person name="Morel G."/>
            <person name="Richard G.F."/>
            <person name="Sarkar A."/>
            <person name="Savel G."/>
            <person name="Schacherer J."/>
            <person name="Seret M.L."/>
            <person name="Talla E."/>
            <person name="Samson G."/>
            <person name="Jubin C."/>
            <person name="Poulain J."/>
            <person name="Vacherie B."/>
            <person name="Barbe V."/>
            <person name="Pelletier E."/>
            <person name="Sherman D.J."/>
            <person name="Westhof E."/>
            <person name="Weissenbach J."/>
            <person name="Baret P.V."/>
            <person name="Wincker P."/>
            <person name="Gaillardin C."/>
            <person name="Dujon B."/>
            <person name="Souciet J.L."/>
        </authorList>
    </citation>
    <scope>NUCLEOTIDE SEQUENCE [LARGE SCALE GENOMIC DNA]</scope>
    <source>
        <strain evidence="8">CBS 270.75 / DBVPG 7215 / KCTC 17166 / NRRL Y-17582</strain>
    </source>
</reference>
<dbReference type="GO" id="GO:0042284">
    <property type="term" value="F:sphingolipid delta-4 desaturase activity"/>
    <property type="evidence" value="ECO:0007669"/>
    <property type="project" value="EnsemblFungi"/>
</dbReference>
<protein>
    <recommendedName>
        <fullName evidence="6">Fatty acid hydroxylase domain-containing protein</fullName>
    </recommendedName>
</protein>
<dbReference type="eggNOG" id="KOG0874">
    <property type="taxonomic scope" value="Eukaryota"/>
</dbReference>
<dbReference type="InParanoid" id="G8JRC1"/>
<evidence type="ECO:0000256" key="4">
    <source>
        <dbReference type="ARBA" id="ARBA00023136"/>
    </source>
</evidence>
<dbReference type="FunCoup" id="G8JRC1">
    <property type="interactions" value="98"/>
</dbReference>
<keyword evidence="4 5" id="KW-0472">Membrane</keyword>
<dbReference type="HOGENOM" id="CLU_043293_1_1_1"/>
<keyword evidence="2 5" id="KW-0812">Transmembrane</keyword>
<dbReference type="Proteomes" id="UP000006790">
    <property type="component" value="Chromosome 3"/>
</dbReference>
<dbReference type="PANTHER" id="PTHR11863">
    <property type="entry name" value="STEROL DESATURASE"/>
    <property type="match status" value="1"/>
</dbReference>
<accession>G8JRC1</accession>
<evidence type="ECO:0000313" key="8">
    <source>
        <dbReference type="Proteomes" id="UP000006790"/>
    </source>
</evidence>
<dbReference type="OMA" id="FFIFWDR"/>
<evidence type="ECO:0000256" key="5">
    <source>
        <dbReference type="SAM" id="Phobius"/>
    </source>
</evidence>
<dbReference type="KEGG" id="erc:Ecym_3191"/>
<feature type="domain" description="Fatty acid hydroxylase" evidence="6">
    <location>
        <begin position="161"/>
        <end position="296"/>
    </location>
</feature>
<dbReference type="GO" id="GO:0005789">
    <property type="term" value="C:endoplasmic reticulum membrane"/>
    <property type="evidence" value="ECO:0007669"/>
    <property type="project" value="EnsemblFungi"/>
</dbReference>
<comment type="subcellular location">
    <subcellularLocation>
        <location evidence="1">Membrane</location>
    </subcellularLocation>
</comment>
<gene>
    <name evidence="7" type="ordered locus">Ecym_3191</name>
</gene>
<dbReference type="InterPro" id="IPR006694">
    <property type="entry name" value="Fatty_acid_hydroxylase"/>
</dbReference>
<organism evidence="7 8">
    <name type="scientific">Eremothecium cymbalariae (strain CBS 270.75 / DBVPG 7215 / KCTC 17166 / NRRL Y-17582)</name>
    <name type="common">Yeast</name>
    <dbReference type="NCBI Taxonomy" id="931890"/>
    <lineage>
        <taxon>Eukaryota</taxon>
        <taxon>Fungi</taxon>
        <taxon>Dikarya</taxon>
        <taxon>Ascomycota</taxon>
        <taxon>Saccharomycotina</taxon>
        <taxon>Saccharomycetes</taxon>
        <taxon>Saccharomycetales</taxon>
        <taxon>Saccharomycetaceae</taxon>
        <taxon>Eremothecium</taxon>
    </lineage>
</organism>
<dbReference type="OrthoDB" id="408954at2759"/>
<dbReference type="GeneID" id="11470935"/>
<dbReference type="AlphaFoldDB" id="G8JRC1"/>
<evidence type="ECO:0000256" key="1">
    <source>
        <dbReference type="ARBA" id="ARBA00004370"/>
    </source>
</evidence>
<evidence type="ECO:0000259" key="6">
    <source>
        <dbReference type="Pfam" id="PF04116"/>
    </source>
</evidence>